<reference evidence="3 4" key="3">
    <citation type="submission" date="2019-11" db="EMBL/GenBank/DDBJ databases">
        <title>A de novo genome assembly of a pear dwarfing rootstock.</title>
        <authorList>
            <person name="Wang F."/>
            <person name="Wang J."/>
            <person name="Li S."/>
            <person name="Zhang Y."/>
            <person name="Fang M."/>
            <person name="Ma L."/>
            <person name="Zhao Y."/>
            <person name="Jiang S."/>
        </authorList>
    </citation>
    <scope>NUCLEOTIDE SEQUENCE [LARGE SCALE GENOMIC DNA]</scope>
    <source>
        <strain evidence="3">S2</strain>
        <tissue evidence="3">Leaf</tissue>
    </source>
</reference>
<reference evidence="3 4" key="1">
    <citation type="submission" date="2019-09" db="EMBL/GenBank/DDBJ databases">
        <authorList>
            <person name="Ou C."/>
        </authorList>
    </citation>
    <scope>NUCLEOTIDE SEQUENCE [LARGE SCALE GENOMIC DNA]</scope>
    <source>
        <strain evidence="3">S2</strain>
        <tissue evidence="3">Leaf</tissue>
    </source>
</reference>
<feature type="region of interest" description="Disordered" evidence="2">
    <location>
        <begin position="220"/>
        <end position="262"/>
    </location>
</feature>
<proteinExistence type="predicted"/>
<protein>
    <submittedName>
        <fullName evidence="3">Myosin-10-like</fullName>
    </submittedName>
</protein>
<sequence>MSESSGPLLESCTKETLDDLHNCQTLANVGSSFFMSVVKKVSKKGETSIKKRKTPMLVPSEDILFHKEAHKHWVIKIATSRKAEAEAIRYAATIVAREESDHLVMHVMIEYDDRLREAERNNKKLLTKAVHLKSQTMERLIRQNGENKEAAVHELLCSQAFHSAIRPHCTWKVHFEKRKWMAVLECYDNGSIIQKYREEIDEYRQKGETFILAVDLNNEQESHNEASVDEQTQQGEDDLRDPEDGGGTHSDIVKGSTSNEDD</sequence>
<gene>
    <name evidence="3" type="ORF">D8674_000671</name>
</gene>
<comment type="caution">
    <text evidence="3">The sequence shown here is derived from an EMBL/GenBank/DDBJ whole genome shotgun (WGS) entry which is preliminary data.</text>
</comment>
<dbReference type="Proteomes" id="UP000327157">
    <property type="component" value="Chromosome 1"/>
</dbReference>
<reference evidence="4" key="2">
    <citation type="submission" date="2019-10" db="EMBL/GenBank/DDBJ databases">
        <title>A de novo genome assembly of a pear dwarfing rootstock.</title>
        <authorList>
            <person name="Wang F."/>
            <person name="Wang J."/>
            <person name="Li S."/>
            <person name="Zhang Y."/>
            <person name="Fang M."/>
            <person name="Ma L."/>
            <person name="Zhao Y."/>
            <person name="Jiang S."/>
        </authorList>
    </citation>
    <scope>NUCLEOTIDE SEQUENCE [LARGE SCALE GENOMIC DNA]</scope>
</reference>
<keyword evidence="4" id="KW-1185">Reference proteome</keyword>
<evidence type="ECO:0000313" key="4">
    <source>
        <dbReference type="Proteomes" id="UP000327157"/>
    </source>
</evidence>
<dbReference type="EMBL" id="SMOL01000768">
    <property type="protein sequence ID" value="KAB2597751.1"/>
    <property type="molecule type" value="Genomic_DNA"/>
</dbReference>
<name>A0A5N5F6Q7_9ROSA</name>
<evidence type="ECO:0000256" key="1">
    <source>
        <dbReference type="SAM" id="Coils"/>
    </source>
</evidence>
<organism evidence="3 4">
    <name type="scientific">Pyrus ussuriensis x Pyrus communis</name>
    <dbReference type="NCBI Taxonomy" id="2448454"/>
    <lineage>
        <taxon>Eukaryota</taxon>
        <taxon>Viridiplantae</taxon>
        <taxon>Streptophyta</taxon>
        <taxon>Embryophyta</taxon>
        <taxon>Tracheophyta</taxon>
        <taxon>Spermatophyta</taxon>
        <taxon>Magnoliopsida</taxon>
        <taxon>eudicotyledons</taxon>
        <taxon>Gunneridae</taxon>
        <taxon>Pentapetalae</taxon>
        <taxon>rosids</taxon>
        <taxon>fabids</taxon>
        <taxon>Rosales</taxon>
        <taxon>Rosaceae</taxon>
        <taxon>Amygdaloideae</taxon>
        <taxon>Maleae</taxon>
        <taxon>Pyrus</taxon>
    </lineage>
</organism>
<dbReference type="AlphaFoldDB" id="A0A5N5F6Q7"/>
<accession>A0A5N5F6Q7</accession>
<feature type="coiled-coil region" evidence="1">
    <location>
        <begin position="108"/>
        <end position="135"/>
    </location>
</feature>
<keyword evidence="1" id="KW-0175">Coiled coil</keyword>
<evidence type="ECO:0000256" key="2">
    <source>
        <dbReference type="SAM" id="MobiDB-lite"/>
    </source>
</evidence>
<evidence type="ECO:0000313" key="3">
    <source>
        <dbReference type="EMBL" id="KAB2597751.1"/>
    </source>
</evidence>